<feature type="transmembrane region" description="Helical" evidence="2">
    <location>
        <begin position="238"/>
        <end position="257"/>
    </location>
</feature>
<keyword evidence="2" id="KW-0472">Membrane</keyword>
<gene>
    <name evidence="3" type="ORF">B0H15DRAFT_427072</name>
</gene>
<feature type="transmembrane region" description="Helical" evidence="2">
    <location>
        <begin position="155"/>
        <end position="188"/>
    </location>
</feature>
<feature type="region of interest" description="Disordered" evidence="1">
    <location>
        <begin position="265"/>
        <end position="286"/>
    </location>
</feature>
<dbReference type="AlphaFoldDB" id="A0AAD6XNA3"/>
<evidence type="ECO:0000313" key="4">
    <source>
        <dbReference type="Proteomes" id="UP001222325"/>
    </source>
</evidence>
<evidence type="ECO:0000256" key="2">
    <source>
        <dbReference type="SAM" id="Phobius"/>
    </source>
</evidence>
<keyword evidence="4" id="KW-1185">Reference proteome</keyword>
<reference evidence="3" key="1">
    <citation type="submission" date="2023-03" db="EMBL/GenBank/DDBJ databases">
        <title>Massive genome expansion in bonnet fungi (Mycena s.s.) driven by repeated elements and novel gene families across ecological guilds.</title>
        <authorList>
            <consortium name="Lawrence Berkeley National Laboratory"/>
            <person name="Harder C.B."/>
            <person name="Miyauchi S."/>
            <person name="Viragh M."/>
            <person name="Kuo A."/>
            <person name="Thoen E."/>
            <person name="Andreopoulos B."/>
            <person name="Lu D."/>
            <person name="Skrede I."/>
            <person name="Drula E."/>
            <person name="Henrissat B."/>
            <person name="Morin E."/>
            <person name="Kohler A."/>
            <person name="Barry K."/>
            <person name="LaButti K."/>
            <person name="Morin E."/>
            <person name="Salamov A."/>
            <person name="Lipzen A."/>
            <person name="Mereny Z."/>
            <person name="Hegedus B."/>
            <person name="Baldrian P."/>
            <person name="Stursova M."/>
            <person name="Weitz H."/>
            <person name="Taylor A."/>
            <person name="Grigoriev I.V."/>
            <person name="Nagy L.G."/>
            <person name="Martin F."/>
            <person name="Kauserud H."/>
        </authorList>
    </citation>
    <scope>NUCLEOTIDE SEQUENCE</scope>
    <source>
        <strain evidence="3">CBHHK173m</strain>
    </source>
</reference>
<feature type="transmembrane region" description="Helical" evidence="2">
    <location>
        <begin position="18"/>
        <end position="35"/>
    </location>
</feature>
<sequence length="326" mass="35708">MPQIGLDTACFLGCVLETLGYGVFSMMAGFTLRTILIQQRLVKRSSWILLVLVLMWLLSTMHWIVNVYRAYQAFLVFPEGPVEFYNTLALASYTAKNVAYATLTLVADAFATYRCYIVWNRNRYIGAIPGILLLSTAVAGYGATYVFTTVKAGNVIFLATIVPWITAWISLTLSTNVICTGLIGFRIIRSQQGLRNTPRIGKDHLTSTLIIIVESAAIYSSTLVALITSYLVGSNGQYVVLDVTISVIGITFTMIILRVSLGVSSNGDTPTTKRSITSEPGTRRPVAHGDVAVNVSRLVQVNRDDCSEFSAKNVEGSTSRKDFLDV</sequence>
<feature type="transmembrane region" description="Helical" evidence="2">
    <location>
        <begin position="47"/>
        <end position="65"/>
    </location>
</feature>
<protein>
    <submittedName>
        <fullName evidence="3">Uncharacterized protein</fullName>
    </submittedName>
</protein>
<feature type="transmembrane region" description="Helical" evidence="2">
    <location>
        <begin position="209"/>
        <end position="232"/>
    </location>
</feature>
<feature type="transmembrane region" description="Helical" evidence="2">
    <location>
        <begin position="124"/>
        <end position="143"/>
    </location>
</feature>
<dbReference type="Proteomes" id="UP001222325">
    <property type="component" value="Unassembled WGS sequence"/>
</dbReference>
<feature type="transmembrane region" description="Helical" evidence="2">
    <location>
        <begin position="98"/>
        <end position="117"/>
    </location>
</feature>
<evidence type="ECO:0000313" key="3">
    <source>
        <dbReference type="EMBL" id="KAJ7083083.1"/>
    </source>
</evidence>
<evidence type="ECO:0000256" key="1">
    <source>
        <dbReference type="SAM" id="MobiDB-lite"/>
    </source>
</evidence>
<accession>A0AAD6XNA3</accession>
<name>A0AAD6XNA3_9AGAR</name>
<organism evidence="3 4">
    <name type="scientific">Mycena belliarum</name>
    <dbReference type="NCBI Taxonomy" id="1033014"/>
    <lineage>
        <taxon>Eukaryota</taxon>
        <taxon>Fungi</taxon>
        <taxon>Dikarya</taxon>
        <taxon>Basidiomycota</taxon>
        <taxon>Agaricomycotina</taxon>
        <taxon>Agaricomycetes</taxon>
        <taxon>Agaricomycetidae</taxon>
        <taxon>Agaricales</taxon>
        <taxon>Marasmiineae</taxon>
        <taxon>Mycenaceae</taxon>
        <taxon>Mycena</taxon>
    </lineage>
</organism>
<feature type="compositionally biased region" description="Polar residues" evidence="1">
    <location>
        <begin position="265"/>
        <end position="280"/>
    </location>
</feature>
<keyword evidence="2" id="KW-1133">Transmembrane helix</keyword>
<comment type="caution">
    <text evidence="3">The sequence shown here is derived from an EMBL/GenBank/DDBJ whole genome shotgun (WGS) entry which is preliminary data.</text>
</comment>
<proteinExistence type="predicted"/>
<dbReference type="EMBL" id="JARJCN010000042">
    <property type="protein sequence ID" value="KAJ7083083.1"/>
    <property type="molecule type" value="Genomic_DNA"/>
</dbReference>
<keyword evidence="2" id="KW-0812">Transmembrane</keyword>